<dbReference type="EMBL" id="BX284606">
    <property type="protein sequence ID" value="CAA92132.1"/>
    <property type="molecule type" value="Genomic_DNA"/>
</dbReference>
<dbReference type="InterPro" id="IPR013783">
    <property type="entry name" value="Ig-like_fold"/>
</dbReference>
<evidence type="ECO:0000256" key="2">
    <source>
        <dbReference type="SAM" id="Phobius"/>
    </source>
</evidence>
<dbReference type="InterPro" id="IPR007110">
    <property type="entry name" value="Ig-like_dom"/>
</dbReference>
<dbReference type="AGR" id="WB:WBGene00009842"/>
<dbReference type="PROSITE" id="PS50026">
    <property type="entry name" value="EGF_3"/>
    <property type="match status" value="1"/>
</dbReference>
<keyword evidence="3" id="KW-0732">Signal</keyword>
<evidence type="ECO:0000259" key="4">
    <source>
        <dbReference type="PROSITE" id="PS50026"/>
    </source>
</evidence>
<feature type="disulfide bond" evidence="1">
    <location>
        <begin position="139"/>
        <end position="156"/>
    </location>
</feature>
<gene>
    <name evidence="6 8" type="primary">igeg-2</name>
    <name evidence="6" type="ORF">CELE_F48C5.1</name>
    <name evidence="8" type="ORF">F48C5.1</name>
</gene>
<dbReference type="KEGG" id="cel:CELE_F48C5.1"/>
<dbReference type="PROSITE" id="PS01186">
    <property type="entry name" value="EGF_2"/>
    <property type="match status" value="1"/>
</dbReference>
<dbReference type="Bgee" id="WBGene00009842">
    <property type="expression patterns" value="Expressed in larva and 3 other cell types or tissues"/>
</dbReference>
<feature type="chain" id="PRO_5004198946" evidence="3">
    <location>
        <begin position="27"/>
        <end position="264"/>
    </location>
</feature>
<evidence type="ECO:0000313" key="8">
    <source>
        <dbReference type="WormBase" id="F48C5.1"/>
    </source>
</evidence>
<evidence type="ECO:0000256" key="3">
    <source>
        <dbReference type="SAM" id="SignalP"/>
    </source>
</evidence>
<dbReference type="InterPro" id="IPR000742">
    <property type="entry name" value="EGF"/>
</dbReference>
<dbReference type="PIR" id="T22380">
    <property type="entry name" value="T22380"/>
</dbReference>
<reference evidence="6 7" key="1">
    <citation type="journal article" date="1998" name="Science">
        <title>Genome sequence of the nematode C. elegans: a platform for investigating biology.</title>
        <authorList>
            <consortium name="The C. elegans sequencing consortium"/>
            <person name="Sulson J.E."/>
            <person name="Waterston R."/>
        </authorList>
    </citation>
    <scope>NUCLEOTIDE SEQUENCE [LARGE SCALE GENOMIC DNA]</scope>
    <source>
        <strain evidence="6 7">Bristol N2</strain>
    </source>
</reference>
<keyword evidence="2" id="KW-0812">Transmembrane</keyword>
<keyword evidence="1" id="KW-1015">Disulfide bond</keyword>
<dbReference type="WormBase" id="F48C5.1">
    <property type="protein sequence ID" value="CE03360"/>
    <property type="gene ID" value="WBGene00009842"/>
    <property type="gene designation" value="igeg-2"/>
</dbReference>
<dbReference type="AlphaFoldDB" id="Q20559"/>
<keyword evidence="1" id="KW-0245">EGF-like domain</keyword>
<dbReference type="eggNOG" id="ENOG502TFRB">
    <property type="taxonomic scope" value="Eukaryota"/>
</dbReference>
<feature type="domain" description="Ig-like" evidence="5">
    <location>
        <begin position="46"/>
        <end position="117"/>
    </location>
</feature>
<keyword evidence="2" id="KW-1133">Transmembrane helix</keyword>
<feature type="signal peptide" evidence="3">
    <location>
        <begin position="1"/>
        <end position="26"/>
    </location>
</feature>
<dbReference type="PROSITE" id="PS00022">
    <property type="entry name" value="EGF_1"/>
    <property type="match status" value="1"/>
</dbReference>
<dbReference type="UCSC" id="F48C5.1">
    <property type="organism name" value="c. elegans"/>
</dbReference>
<feature type="transmembrane region" description="Helical" evidence="2">
    <location>
        <begin position="188"/>
        <end position="210"/>
    </location>
</feature>
<keyword evidence="2" id="KW-0472">Membrane</keyword>
<evidence type="ECO:0000313" key="6">
    <source>
        <dbReference type="EMBL" id="CAA92132.1"/>
    </source>
</evidence>
<dbReference type="FunCoup" id="Q20559">
    <property type="interactions" value="49"/>
</dbReference>
<dbReference type="Gene3D" id="2.60.40.10">
    <property type="entry name" value="Immunoglobulins"/>
    <property type="match status" value="1"/>
</dbReference>
<proteinExistence type="predicted"/>
<dbReference type="SUPFAM" id="SSF48726">
    <property type="entry name" value="Immunoglobulin"/>
    <property type="match status" value="1"/>
</dbReference>
<dbReference type="STRING" id="6239.F48C5.1.1"/>
<protein>
    <submittedName>
        <fullName evidence="6">Ig-like domain-containing protein</fullName>
    </submittedName>
</protein>
<dbReference type="PaxDb" id="6239-F48C5.1"/>
<dbReference type="GeneID" id="181336"/>
<feature type="domain" description="EGF-like" evidence="4">
    <location>
        <begin position="127"/>
        <end position="168"/>
    </location>
</feature>
<dbReference type="HOGENOM" id="CLU_1070522_0_0_1"/>
<dbReference type="Proteomes" id="UP000001940">
    <property type="component" value="Chromosome X"/>
</dbReference>
<dbReference type="CTD" id="181336"/>
<evidence type="ECO:0000259" key="5">
    <source>
        <dbReference type="PROSITE" id="PS50835"/>
    </source>
</evidence>
<dbReference type="PROSITE" id="PS50835">
    <property type="entry name" value="IG_LIKE"/>
    <property type="match status" value="1"/>
</dbReference>
<evidence type="ECO:0000313" key="7">
    <source>
        <dbReference type="Proteomes" id="UP000001940"/>
    </source>
</evidence>
<keyword evidence="7" id="KW-1185">Reference proteome</keyword>
<dbReference type="RefSeq" id="NP_509915.1">
    <property type="nucleotide sequence ID" value="NM_077514.7"/>
</dbReference>
<dbReference type="Gene3D" id="2.10.25.10">
    <property type="entry name" value="Laminin"/>
    <property type="match status" value="1"/>
</dbReference>
<dbReference type="InParanoid" id="Q20559"/>
<comment type="caution">
    <text evidence="1">Lacks conserved residue(s) required for the propagation of feature annotation.</text>
</comment>
<accession>Q20559</accession>
<name>Q20559_CAEEL</name>
<sequence>MSGQSIINRIAQIFIFLCAVIQVTNAGEHILRLQEGTHTGTTLIGVEQGSSVLIRCEHPNGKVASLRWLRGGSPIKSEYVKTKKDASFVEITNYLPDKDNGVYECSAPGMSASYRLKGEKKHILPEGFRYCYGEEMASCKHADQCLVETSTGHFSCLCEVGWTGAACDMISEPPVRVDSVVTPPVCAYWPPVVTLLVFIVIIVLLAYCLYKFKVRNPHHYSKYSTTTINNNNTISKPPMVSGEYTPVHQHPPGQRNGDTIANMV</sequence>
<evidence type="ECO:0000256" key="1">
    <source>
        <dbReference type="PROSITE-ProRule" id="PRU00076"/>
    </source>
</evidence>
<organism evidence="6 7">
    <name type="scientific">Caenorhabditis elegans</name>
    <dbReference type="NCBI Taxonomy" id="6239"/>
    <lineage>
        <taxon>Eukaryota</taxon>
        <taxon>Metazoa</taxon>
        <taxon>Ecdysozoa</taxon>
        <taxon>Nematoda</taxon>
        <taxon>Chromadorea</taxon>
        <taxon>Rhabditida</taxon>
        <taxon>Rhabditina</taxon>
        <taxon>Rhabditomorpha</taxon>
        <taxon>Rhabditoidea</taxon>
        <taxon>Rhabditidae</taxon>
        <taxon>Peloderinae</taxon>
        <taxon>Caenorhabditis</taxon>
    </lineage>
</organism>
<feature type="disulfide bond" evidence="1">
    <location>
        <begin position="158"/>
        <end position="167"/>
    </location>
</feature>
<dbReference type="OMA" id="CYGEEMA"/>
<dbReference type="OrthoDB" id="5860263at2759"/>
<dbReference type="SUPFAM" id="SSF57196">
    <property type="entry name" value="EGF/Laminin"/>
    <property type="match status" value="1"/>
</dbReference>
<dbReference type="InterPro" id="IPR036179">
    <property type="entry name" value="Ig-like_dom_sf"/>
</dbReference>